<dbReference type="EMBL" id="GBRH01167721">
    <property type="protein sequence ID" value="JAE30175.1"/>
    <property type="molecule type" value="Transcribed_RNA"/>
</dbReference>
<sequence>MVGLQRSAQTFRRSGSSGLVWDERFLAVVAEDGGSGAPQRELRHSRSVGSIGVLRRRGRDKAGDVDGKTRKLVIKPKQTQKDHKNLAEEERPGRKAFRTRDVAPAADSPSPRVSGCCALRAVFRTTGAGGSSARRARPRER</sequence>
<accession>A0A0A9GYY2</accession>
<dbReference type="PANTHER" id="PTHR33730:SF19">
    <property type="entry name" value="MAPK KINASE SUBSTRATE PROTEIN"/>
    <property type="match status" value="1"/>
</dbReference>
<name>A0A0A9GYY2_ARUDO</name>
<protein>
    <submittedName>
        <fullName evidence="2">Uncharacterized protein</fullName>
    </submittedName>
</protein>
<feature type="compositionally biased region" description="Basic and acidic residues" evidence="1">
    <location>
        <begin position="79"/>
        <end position="101"/>
    </location>
</feature>
<reference evidence="2" key="1">
    <citation type="submission" date="2014-09" db="EMBL/GenBank/DDBJ databases">
        <authorList>
            <person name="Magalhaes I.L.F."/>
            <person name="Oliveira U."/>
            <person name="Santos F.R."/>
            <person name="Vidigal T.H.D.A."/>
            <person name="Brescovit A.D."/>
            <person name="Santos A.J."/>
        </authorList>
    </citation>
    <scope>NUCLEOTIDE SEQUENCE</scope>
    <source>
        <tissue evidence="2">Shoot tissue taken approximately 20 cm above the soil surface</tissue>
    </source>
</reference>
<organism evidence="2">
    <name type="scientific">Arundo donax</name>
    <name type="common">Giant reed</name>
    <name type="synonym">Donax arundinaceus</name>
    <dbReference type="NCBI Taxonomy" id="35708"/>
    <lineage>
        <taxon>Eukaryota</taxon>
        <taxon>Viridiplantae</taxon>
        <taxon>Streptophyta</taxon>
        <taxon>Embryophyta</taxon>
        <taxon>Tracheophyta</taxon>
        <taxon>Spermatophyta</taxon>
        <taxon>Magnoliopsida</taxon>
        <taxon>Liliopsida</taxon>
        <taxon>Poales</taxon>
        <taxon>Poaceae</taxon>
        <taxon>PACMAD clade</taxon>
        <taxon>Arundinoideae</taxon>
        <taxon>Arundineae</taxon>
        <taxon>Arundo</taxon>
    </lineage>
</organism>
<reference evidence="2" key="2">
    <citation type="journal article" date="2015" name="Data Brief">
        <title>Shoot transcriptome of the giant reed, Arundo donax.</title>
        <authorList>
            <person name="Barrero R.A."/>
            <person name="Guerrero F.D."/>
            <person name="Moolhuijzen P."/>
            <person name="Goolsby J.A."/>
            <person name="Tidwell J."/>
            <person name="Bellgard S.E."/>
            <person name="Bellgard M.I."/>
        </authorList>
    </citation>
    <scope>NUCLEOTIDE SEQUENCE</scope>
    <source>
        <tissue evidence="2">Shoot tissue taken approximately 20 cm above the soil surface</tissue>
    </source>
</reference>
<dbReference type="PANTHER" id="PTHR33730">
    <property type="entry name" value="OS05G0542732 PROTEIN-RELATED"/>
    <property type="match status" value="1"/>
</dbReference>
<evidence type="ECO:0000313" key="2">
    <source>
        <dbReference type="EMBL" id="JAE30175.1"/>
    </source>
</evidence>
<evidence type="ECO:0000256" key="1">
    <source>
        <dbReference type="SAM" id="MobiDB-lite"/>
    </source>
</evidence>
<feature type="region of interest" description="Disordered" evidence="1">
    <location>
        <begin position="76"/>
        <end position="113"/>
    </location>
</feature>
<dbReference type="AlphaFoldDB" id="A0A0A9GYY2"/>
<dbReference type="InterPro" id="IPR031421">
    <property type="entry name" value="DUF4666"/>
</dbReference>
<proteinExistence type="predicted"/>
<dbReference type="Pfam" id="PF15697">
    <property type="entry name" value="DUF4666"/>
    <property type="match status" value="1"/>
</dbReference>